<reference evidence="1 2" key="1">
    <citation type="submission" date="2011-02" db="EMBL/GenBank/DDBJ databases">
        <title>The complete sequence of plasmid1 of Deinococcus proteolyticus DSM 20540.</title>
        <authorList>
            <consortium name="US DOE Joint Genome Institute (JGI-PGF)"/>
            <person name="Lucas S."/>
            <person name="Copeland A."/>
            <person name="Lapidus A."/>
            <person name="Bruce D."/>
            <person name="Goodwin L."/>
            <person name="Pitluck S."/>
            <person name="Kyrpides N."/>
            <person name="Mavromatis K."/>
            <person name="Pagani I."/>
            <person name="Ivanova N."/>
            <person name="Ovchinnikova G."/>
            <person name="Zeytun A."/>
            <person name="Detter J.C."/>
            <person name="Han C."/>
            <person name="Land M."/>
            <person name="Hauser L."/>
            <person name="Markowitz V."/>
            <person name="Cheng J.-F."/>
            <person name="Hugenholtz P."/>
            <person name="Woyke T."/>
            <person name="Wu D."/>
            <person name="Pukall R."/>
            <person name="Steenblock K."/>
            <person name="Brambilla E."/>
            <person name="Klenk H.-P."/>
            <person name="Eisen J.A."/>
        </authorList>
    </citation>
    <scope>NUCLEOTIDE SEQUENCE [LARGE SCALE GENOMIC DNA]</scope>
    <source>
        <strain evidence="2">ATCC 35074 / DSM 20540 / JCM 6276 / NBRC 101906 / NCIMB 13154 / VKM Ac-1939 / CCM 2703 / MRP</strain>
        <plasmid evidence="2">Plasmid pDEIPR01</plasmid>
    </source>
</reference>
<dbReference type="InterPro" id="IPR024078">
    <property type="entry name" value="LmbE-like_dom_sf"/>
</dbReference>
<dbReference type="PANTHER" id="PTHR12993:SF29">
    <property type="entry name" value="BLR3841 PROTEIN"/>
    <property type="match status" value="1"/>
</dbReference>
<gene>
    <name evidence="1" type="ordered locus">Deipr_2086</name>
</gene>
<sequence length="236" mass="24597">MELKASPAALDPARLPGPVWVVAPHPDDEALGCGALLAALSNLGTEVWALLLTDGGFSHPDSREYPRERLAATRLDEWRTGLATLGVPPERTRALGFPDGALAGVPAPAVTQAVQRAFTASPPALVLLPWRRDPHPDHRAAWAPVCAATDAAVLGYSVWLTERGAEPDWPAAAEATALTFATGPYAACKAAAIAAHATQLGAITDDPGGFTLAPEMVARAVAGPELYFRPADPRPA</sequence>
<keyword evidence="2" id="KW-1185">Reference proteome</keyword>
<protein>
    <submittedName>
        <fullName evidence="1">LmbE family protein</fullName>
    </submittedName>
</protein>
<dbReference type="Pfam" id="PF02585">
    <property type="entry name" value="PIG-L"/>
    <property type="match status" value="1"/>
</dbReference>
<dbReference type="SUPFAM" id="SSF102588">
    <property type="entry name" value="LmbE-like"/>
    <property type="match status" value="1"/>
</dbReference>
<proteinExistence type="predicted"/>
<evidence type="ECO:0000313" key="1">
    <source>
        <dbReference type="EMBL" id="ADY27217.1"/>
    </source>
</evidence>
<accession>F0RQ15</accession>
<keyword evidence="1" id="KW-0614">Plasmid</keyword>
<dbReference type="OrthoDB" id="9790023at2"/>
<name>F0RQ15_DEIPM</name>
<organism evidence="1 2">
    <name type="scientific">Deinococcus proteolyticus (strain ATCC 35074 / DSM 20540 / JCM 6276 / NBRC 101906 / NCIMB 13154 / VKM Ac-1939 / CCM 2703 / MRP)</name>
    <dbReference type="NCBI Taxonomy" id="693977"/>
    <lineage>
        <taxon>Bacteria</taxon>
        <taxon>Thermotogati</taxon>
        <taxon>Deinococcota</taxon>
        <taxon>Deinococci</taxon>
        <taxon>Deinococcales</taxon>
        <taxon>Deinococcaceae</taxon>
        <taxon>Deinococcus</taxon>
    </lineage>
</organism>
<dbReference type="AlphaFoldDB" id="F0RQ15"/>
<evidence type="ECO:0000313" key="2">
    <source>
        <dbReference type="Proteomes" id="UP000007718"/>
    </source>
</evidence>
<dbReference type="HOGENOM" id="CLU_049311_0_1_0"/>
<geneLocation type="plasmid" evidence="1 2">
    <name>pDEIPR01</name>
</geneLocation>
<dbReference type="KEGG" id="dpt:Deipr_2086"/>
<dbReference type="PANTHER" id="PTHR12993">
    <property type="entry name" value="N-ACETYLGLUCOSAMINYL-PHOSPHATIDYLINOSITOL DE-N-ACETYLASE-RELATED"/>
    <property type="match status" value="1"/>
</dbReference>
<dbReference type="RefSeq" id="WP_013622949.1">
    <property type="nucleotide sequence ID" value="NC_015169.1"/>
</dbReference>
<dbReference type="GO" id="GO:0016811">
    <property type="term" value="F:hydrolase activity, acting on carbon-nitrogen (but not peptide) bonds, in linear amides"/>
    <property type="evidence" value="ECO:0007669"/>
    <property type="project" value="TreeGrafter"/>
</dbReference>
<dbReference type="EMBL" id="CP002537">
    <property type="protein sequence ID" value="ADY27217.1"/>
    <property type="molecule type" value="Genomic_DNA"/>
</dbReference>
<dbReference type="Gene3D" id="3.40.50.10320">
    <property type="entry name" value="LmbE-like"/>
    <property type="match status" value="1"/>
</dbReference>
<dbReference type="InterPro" id="IPR003737">
    <property type="entry name" value="GlcNAc_PI_deacetylase-related"/>
</dbReference>
<dbReference type="Proteomes" id="UP000007718">
    <property type="component" value="Plasmid pDEIPR01"/>
</dbReference>